<dbReference type="Gene3D" id="3.40.50.150">
    <property type="entry name" value="Vaccinia Virus protein VP39"/>
    <property type="match status" value="1"/>
</dbReference>
<name>A0A2A2IEI6_9BACI</name>
<reference evidence="5 6" key="1">
    <citation type="submission" date="2017-08" db="EMBL/GenBank/DDBJ databases">
        <title>Virgibacillus indicus sp. nov. and Virgibacillus profoundi sp. nov, two moderately halophilic bacteria isolated from marine sediment by using the Microfluidic Streak Plate.</title>
        <authorList>
            <person name="Xu B."/>
            <person name="Hu B."/>
            <person name="Wang J."/>
            <person name="Zhu Y."/>
            <person name="Huang L."/>
            <person name="Du W."/>
            <person name="Huang Y."/>
        </authorList>
    </citation>
    <scope>NUCLEOTIDE SEQUENCE [LARGE SCALE GENOMIC DNA]</scope>
    <source>
        <strain evidence="5 6">IO3-P3-H5</strain>
    </source>
</reference>
<dbReference type="AlphaFoldDB" id="A0A2A2IEI6"/>
<dbReference type="SUPFAM" id="SSF53335">
    <property type="entry name" value="S-adenosyl-L-methionine-dependent methyltransferases"/>
    <property type="match status" value="1"/>
</dbReference>
<gene>
    <name evidence="5" type="ORF">CIL05_10460</name>
</gene>
<proteinExistence type="inferred from homology"/>
<dbReference type="GO" id="GO:0008757">
    <property type="term" value="F:S-adenosylmethionine-dependent methyltransferase activity"/>
    <property type="evidence" value="ECO:0007669"/>
    <property type="project" value="InterPro"/>
</dbReference>
<protein>
    <submittedName>
        <fullName evidence="5">SAM-dependent methyltransferase</fullName>
    </submittedName>
</protein>
<sequence>MSIDFHNKKNQSTYTTRTADKSWIEKIKKLVPIENVSNALDVGCGGGIYSNALSDIGVSFVTGIDFSEAILEGARANCKKHENIIFKHGNALETGLDSNSFNLLLERALIHHIEDLKACFKEGYRVLKNEGFYIIQDRTPEDCLLEGNDNHIRGYFSELFPRLSEMETKRRYNSKYVIDSLQEAGFKSIEEVKLWETRKVYSDKDQLLKDLSERTGRSILHELNDEELKLLISHIDKSLSTNTNIIEKDRWTIWKAVK</sequence>
<feature type="domain" description="Methyltransferase type 11" evidence="4">
    <location>
        <begin position="40"/>
        <end position="135"/>
    </location>
</feature>
<dbReference type="PANTHER" id="PTHR44942:SF4">
    <property type="entry name" value="METHYLTRANSFERASE TYPE 11 DOMAIN-CONTAINING PROTEIN"/>
    <property type="match status" value="1"/>
</dbReference>
<dbReference type="EMBL" id="NPOA01000006">
    <property type="protein sequence ID" value="PAV29778.1"/>
    <property type="molecule type" value="Genomic_DNA"/>
</dbReference>
<evidence type="ECO:0000256" key="2">
    <source>
        <dbReference type="ARBA" id="ARBA00022603"/>
    </source>
</evidence>
<keyword evidence="3 5" id="KW-0808">Transferase</keyword>
<dbReference type="InterPro" id="IPR013216">
    <property type="entry name" value="Methyltransf_11"/>
</dbReference>
<dbReference type="OrthoDB" id="9791837at2"/>
<dbReference type="InterPro" id="IPR029063">
    <property type="entry name" value="SAM-dependent_MTases_sf"/>
</dbReference>
<evidence type="ECO:0000256" key="3">
    <source>
        <dbReference type="ARBA" id="ARBA00022679"/>
    </source>
</evidence>
<dbReference type="InterPro" id="IPR051052">
    <property type="entry name" value="Diverse_substrate_MTase"/>
</dbReference>
<comment type="similarity">
    <text evidence="1">Belongs to the methyltransferase superfamily.</text>
</comment>
<organism evidence="5 6">
    <name type="scientific">Virgibacillus profundi</name>
    <dbReference type="NCBI Taxonomy" id="2024555"/>
    <lineage>
        <taxon>Bacteria</taxon>
        <taxon>Bacillati</taxon>
        <taxon>Bacillota</taxon>
        <taxon>Bacilli</taxon>
        <taxon>Bacillales</taxon>
        <taxon>Bacillaceae</taxon>
        <taxon>Virgibacillus</taxon>
    </lineage>
</organism>
<dbReference type="CDD" id="cd02440">
    <property type="entry name" value="AdoMet_MTases"/>
    <property type="match status" value="1"/>
</dbReference>
<dbReference type="Pfam" id="PF08241">
    <property type="entry name" value="Methyltransf_11"/>
    <property type="match status" value="1"/>
</dbReference>
<evidence type="ECO:0000256" key="1">
    <source>
        <dbReference type="ARBA" id="ARBA00008361"/>
    </source>
</evidence>
<evidence type="ECO:0000313" key="5">
    <source>
        <dbReference type="EMBL" id="PAV29778.1"/>
    </source>
</evidence>
<dbReference type="PANTHER" id="PTHR44942">
    <property type="entry name" value="METHYLTRANSF_11 DOMAIN-CONTAINING PROTEIN"/>
    <property type="match status" value="1"/>
</dbReference>
<dbReference type="GO" id="GO:0032259">
    <property type="term" value="P:methylation"/>
    <property type="evidence" value="ECO:0007669"/>
    <property type="project" value="UniProtKB-KW"/>
</dbReference>
<accession>A0A2A2IEI6</accession>
<comment type="caution">
    <text evidence="5">The sequence shown here is derived from an EMBL/GenBank/DDBJ whole genome shotgun (WGS) entry which is preliminary data.</text>
</comment>
<dbReference type="Proteomes" id="UP000218887">
    <property type="component" value="Unassembled WGS sequence"/>
</dbReference>
<keyword evidence="6" id="KW-1185">Reference proteome</keyword>
<evidence type="ECO:0000313" key="6">
    <source>
        <dbReference type="Proteomes" id="UP000218887"/>
    </source>
</evidence>
<keyword evidence="2 5" id="KW-0489">Methyltransferase</keyword>
<dbReference type="RefSeq" id="WP_095655479.1">
    <property type="nucleotide sequence ID" value="NZ_NPOA01000006.1"/>
</dbReference>
<evidence type="ECO:0000259" key="4">
    <source>
        <dbReference type="Pfam" id="PF08241"/>
    </source>
</evidence>